<dbReference type="SUPFAM" id="SSF57625">
    <property type="entry name" value="Invertebrate chitin-binding proteins"/>
    <property type="match status" value="1"/>
</dbReference>
<dbReference type="OrthoDB" id="73875at2759"/>
<sequence length="818" mass="89748">LPDSDFEQLILVYKSINEKYCDLVIPRKTECKRFTVEKEKILLILEDMGRLLHYMKPLNRLANHKCLRIINIESTGIVRTCAHFLEGKHFEEVLISDLGSIASTWLDLPRKIKYDIIDITIKVFTKNTLDAFFDLVNPAKAVYLFLQMPALEHNEIIQIILHYSQALNVRFSMTIDAPIYAQIGLFNTIFLTPKDVCKFLNYMKPLNERAFHKILEIDDDLSPEVVLACADFLDTQYFFKIIIKNLGSADTAWRALPRAIEYRHISVTITVFTKHIIDVVSELAAPEKSIRLTLKMAVSTPIHGCYITNWAFTPDRVPVGLCTHIFYAFAALNVASFEARMTDEWSDIGLGNFAKTHALKKTNPGMKALLSFGGWTESLSGIYNTMAADPAKRAKFIASAWKLANDNGFDGIDMDWEYPGVADRATFVSLIKELKAASGGKLVTAAVSAGIEKIDAGYDVPAFEPYIDLLTVMTYDFHGSWENVVGHHAPYSETTAAMAHWNAIGMPKSKLLMGIGAYGRGWIANPCAPGTVSTGIAPAQRITQEAGIAAFFELVTMNGQTLQFPDGPFLQATLNGQNACIGYDDRAAILRKMAFVKNEGYAGAFSWTVDFDDSFFTVHNAIKDGLAGATPSGPSPTSPALPVQSTARATPPAPVTTKPSPSRTTTRAPAPAPSASSSRQPPVVVPVVVPVVTSAPATGTCETGELRANANVRKYEQCLFGSWLVRDCPPGTMFDALTKAPEVCDGDVCVIIKGFYTTQSCITNIEVALGCFADNTDFCNALAPNITDVEPEPIPTCRTPGLPKRNTSITKLGNYERT</sequence>
<organism evidence="2 3">
    <name type="scientific">Pristionchus pacificus</name>
    <name type="common">Parasitic nematode worm</name>
    <dbReference type="NCBI Taxonomy" id="54126"/>
    <lineage>
        <taxon>Eukaryota</taxon>
        <taxon>Metazoa</taxon>
        <taxon>Ecdysozoa</taxon>
        <taxon>Nematoda</taxon>
        <taxon>Chromadorea</taxon>
        <taxon>Rhabditida</taxon>
        <taxon>Rhabditina</taxon>
        <taxon>Diplogasteromorpha</taxon>
        <taxon>Diplogasteroidea</taxon>
        <taxon>Neodiplogasteridae</taxon>
        <taxon>Pristionchus</taxon>
    </lineage>
</organism>
<dbReference type="AlphaFoldDB" id="A0A2A6BSC6"/>
<keyword evidence="3" id="KW-1185">Reference proteome</keyword>
<dbReference type="PROSITE" id="PS51910">
    <property type="entry name" value="GH18_2"/>
    <property type="match status" value="1"/>
</dbReference>
<dbReference type="InterPro" id="IPR011583">
    <property type="entry name" value="Chitinase_II/V-like_cat"/>
</dbReference>
<accession>A0A2A6BSC6</accession>
<dbReference type="InterPro" id="IPR017853">
    <property type="entry name" value="GH"/>
</dbReference>
<dbReference type="EnsemblMetazoa" id="PPA01395.1">
    <property type="protein sequence ID" value="PPA01395.1"/>
    <property type="gene ID" value="WBGene00090949"/>
</dbReference>
<dbReference type="PROSITE" id="PS01095">
    <property type="entry name" value="GH18_1"/>
    <property type="match status" value="1"/>
</dbReference>
<reference evidence="3" key="1">
    <citation type="journal article" date="2008" name="Nat. Genet.">
        <title>The Pristionchus pacificus genome provides a unique perspective on nematode lifestyle and parasitism.</title>
        <authorList>
            <person name="Dieterich C."/>
            <person name="Clifton S.W."/>
            <person name="Schuster L.N."/>
            <person name="Chinwalla A."/>
            <person name="Delehaunty K."/>
            <person name="Dinkelacker I."/>
            <person name="Fulton L."/>
            <person name="Fulton R."/>
            <person name="Godfrey J."/>
            <person name="Minx P."/>
            <person name="Mitreva M."/>
            <person name="Roeseler W."/>
            <person name="Tian H."/>
            <person name="Witte H."/>
            <person name="Yang S.P."/>
            <person name="Wilson R.K."/>
            <person name="Sommer R.J."/>
        </authorList>
    </citation>
    <scope>NUCLEOTIDE SEQUENCE [LARGE SCALE GENOMIC DNA]</scope>
    <source>
        <strain evidence="3">PS312</strain>
    </source>
</reference>
<reference evidence="2" key="2">
    <citation type="submission" date="2022-06" db="UniProtKB">
        <authorList>
            <consortium name="EnsemblMetazoa"/>
        </authorList>
    </citation>
    <scope>IDENTIFICATION</scope>
    <source>
        <strain evidence="2">PS312</strain>
    </source>
</reference>
<proteinExistence type="predicted"/>
<dbReference type="PANTHER" id="PTHR11177">
    <property type="entry name" value="CHITINASE"/>
    <property type="match status" value="1"/>
</dbReference>
<dbReference type="Pfam" id="PF00704">
    <property type="entry name" value="Glyco_hydro_18"/>
    <property type="match status" value="1"/>
</dbReference>
<feature type="compositionally biased region" description="Low complexity" evidence="1">
    <location>
        <begin position="645"/>
        <end position="680"/>
    </location>
</feature>
<protein>
    <submittedName>
        <fullName evidence="2">Glycoside hydrolase</fullName>
    </submittedName>
</protein>
<evidence type="ECO:0000313" key="3">
    <source>
        <dbReference type="Proteomes" id="UP000005239"/>
    </source>
</evidence>
<gene>
    <name evidence="2" type="primary">WBGene00090949</name>
</gene>
<dbReference type="GO" id="GO:0004568">
    <property type="term" value="F:chitinase activity"/>
    <property type="evidence" value="ECO:0000318"/>
    <property type="project" value="GO_Central"/>
</dbReference>
<dbReference type="Gene3D" id="3.20.20.80">
    <property type="entry name" value="Glycosidases"/>
    <property type="match status" value="2"/>
</dbReference>
<evidence type="ECO:0000256" key="1">
    <source>
        <dbReference type="SAM" id="MobiDB-lite"/>
    </source>
</evidence>
<dbReference type="InterPro" id="IPR050314">
    <property type="entry name" value="Glycosyl_Hydrlase_18"/>
</dbReference>
<dbReference type="PANTHER" id="PTHR11177:SF400">
    <property type="entry name" value="ENDOCHITINASE-RELATED"/>
    <property type="match status" value="1"/>
</dbReference>
<dbReference type="GO" id="GO:0006032">
    <property type="term" value="P:chitin catabolic process"/>
    <property type="evidence" value="ECO:0000318"/>
    <property type="project" value="GO_Central"/>
</dbReference>
<dbReference type="SMART" id="SM00636">
    <property type="entry name" value="Glyco_18"/>
    <property type="match status" value="1"/>
</dbReference>
<dbReference type="InterPro" id="IPR036508">
    <property type="entry name" value="Chitin-bd_dom_sf"/>
</dbReference>
<accession>A0A8R1Y5A9</accession>
<feature type="region of interest" description="Disordered" evidence="1">
    <location>
        <begin position="627"/>
        <end position="680"/>
    </location>
</feature>
<dbReference type="SUPFAM" id="SSF51445">
    <property type="entry name" value="(Trans)glycosidases"/>
    <property type="match status" value="1"/>
</dbReference>
<dbReference type="GO" id="GO:0005576">
    <property type="term" value="C:extracellular region"/>
    <property type="evidence" value="ECO:0000318"/>
    <property type="project" value="GO_Central"/>
</dbReference>
<dbReference type="GO" id="GO:0005975">
    <property type="term" value="P:carbohydrate metabolic process"/>
    <property type="evidence" value="ECO:0007669"/>
    <property type="project" value="InterPro"/>
</dbReference>
<name>A0A2A6BSC6_PRIPA</name>
<dbReference type="InterPro" id="IPR001579">
    <property type="entry name" value="Glyco_hydro_18_chit_AS"/>
</dbReference>
<dbReference type="Proteomes" id="UP000005239">
    <property type="component" value="Unassembled WGS sequence"/>
</dbReference>
<dbReference type="InterPro" id="IPR001223">
    <property type="entry name" value="Glyco_hydro18_cat"/>
</dbReference>
<dbReference type="GO" id="GO:0008061">
    <property type="term" value="F:chitin binding"/>
    <property type="evidence" value="ECO:0007669"/>
    <property type="project" value="InterPro"/>
</dbReference>
<evidence type="ECO:0000313" key="2">
    <source>
        <dbReference type="EnsemblMetazoa" id="PPA01395.1"/>
    </source>
</evidence>